<name>A0A917IYF1_9BACT</name>
<gene>
    <name evidence="1" type="ORF">GCM10011379_29940</name>
</gene>
<reference evidence="1" key="2">
    <citation type="submission" date="2020-09" db="EMBL/GenBank/DDBJ databases">
        <authorList>
            <person name="Sun Q."/>
            <person name="Zhou Y."/>
        </authorList>
    </citation>
    <scope>NUCLEOTIDE SEQUENCE</scope>
    <source>
        <strain evidence="1">CGMCC 1.15290</strain>
    </source>
</reference>
<sequence length="214" mass="25554">MEQFETRQSYIDTFSENAHRFRLTFDTATFSATVEKRSANGTWQLQFLVEQVGNSYTYDHNTDVNGDGFTDFRLHYRSWTDYVYLFHPEKERYSDSVIAPFFQNQQLLDSSKKLYRGHLYARHNDGYSAIYTYHGYQPWYYYILRFSPVPGDLTTLGKVELYKCVRGNLDTVVKIRNIPFNHRQANEFYFNDSAFWARNYRSLLKTQRIPLPDL</sequence>
<evidence type="ECO:0000313" key="1">
    <source>
        <dbReference type="EMBL" id="GGH71029.1"/>
    </source>
</evidence>
<protein>
    <submittedName>
        <fullName evidence="1">Uncharacterized protein</fullName>
    </submittedName>
</protein>
<dbReference type="EMBL" id="BMIB01000003">
    <property type="protein sequence ID" value="GGH71029.1"/>
    <property type="molecule type" value="Genomic_DNA"/>
</dbReference>
<organism evidence="1 2">
    <name type="scientific">Filimonas zeae</name>
    <dbReference type="NCBI Taxonomy" id="1737353"/>
    <lineage>
        <taxon>Bacteria</taxon>
        <taxon>Pseudomonadati</taxon>
        <taxon>Bacteroidota</taxon>
        <taxon>Chitinophagia</taxon>
        <taxon>Chitinophagales</taxon>
        <taxon>Chitinophagaceae</taxon>
        <taxon>Filimonas</taxon>
    </lineage>
</organism>
<reference evidence="1" key="1">
    <citation type="journal article" date="2014" name="Int. J. Syst. Evol. Microbiol.">
        <title>Complete genome sequence of Corynebacterium casei LMG S-19264T (=DSM 44701T), isolated from a smear-ripened cheese.</title>
        <authorList>
            <consortium name="US DOE Joint Genome Institute (JGI-PGF)"/>
            <person name="Walter F."/>
            <person name="Albersmeier A."/>
            <person name="Kalinowski J."/>
            <person name="Ruckert C."/>
        </authorList>
    </citation>
    <scope>NUCLEOTIDE SEQUENCE</scope>
    <source>
        <strain evidence="1">CGMCC 1.15290</strain>
    </source>
</reference>
<evidence type="ECO:0000313" key="2">
    <source>
        <dbReference type="Proteomes" id="UP000627292"/>
    </source>
</evidence>
<dbReference type="RefSeq" id="WP_309789918.1">
    <property type="nucleotide sequence ID" value="NZ_JAVDQE010000003.1"/>
</dbReference>
<accession>A0A917IYF1</accession>
<keyword evidence="2" id="KW-1185">Reference proteome</keyword>
<dbReference type="Proteomes" id="UP000627292">
    <property type="component" value="Unassembled WGS sequence"/>
</dbReference>
<dbReference type="AlphaFoldDB" id="A0A917IYF1"/>
<proteinExistence type="predicted"/>
<comment type="caution">
    <text evidence="1">The sequence shown here is derived from an EMBL/GenBank/DDBJ whole genome shotgun (WGS) entry which is preliminary data.</text>
</comment>